<dbReference type="InterPro" id="IPR007110">
    <property type="entry name" value="Ig-like_dom"/>
</dbReference>
<reference evidence="7 8" key="1">
    <citation type="submission" date="2023-03" db="EMBL/GenBank/DDBJ databases">
        <title>Genome insight into feeding habits of ladybird beetles.</title>
        <authorList>
            <person name="Li H.-S."/>
            <person name="Huang Y.-H."/>
            <person name="Pang H."/>
        </authorList>
    </citation>
    <scope>NUCLEOTIDE SEQUENCE [LARGE SCALE GENOMIC DNA]</scope>
    <source>
        <strain evidence="7">SYSU_2023b</strain>
        <tissue evidence="7">Whole body</tissue>
    </source>
</reference>
<evidence type="ECO:0000313" key="7">
    <source>
        <dbReference type="EMBL" id="KAK9888941.1"/>
    </source>
</evidence>
<dbReference type="Proteomes" id="UP001431783">
    <property type="component" value="Unassembled WGS sequence"/>
</dbReference>
<dbReference type="PANTHER" id="PTHR11640:SF31">
    <property type="entry name" value="IRREGULAR CHIASM C-ROUGHEST PROTEIN-RELATED"/>
    <property type="match status" value="1"/>
</dbReference>
<dbReference type="GO" id="GO:0050839">
    <property type="term" value="F:cell adhesion molecule binding"/>
    <property type="evidence" value="ECO:0007669"/>
    <property type="project" value="TreeGrafter"/>
</dbReference>
<evidence type="ECO:0000256" key="1">
    <source>
        <dbReference type="ARBA" id="ARBA00004479"/>
    </source>
</evidence>
<evidence type="ECO:0000256" key="4">
    <source>
        <dbReference type="ARBA" id="ARBA00023180"/>
    </source>
</evidence>
<keyword evidence="5" id="KW-0393">Immunoglobulin domain</keyword>
<evidence type="ECO:0000256" key="5">
    <source>
        <dbReference type="ARBA" id="ARBA00023319"/>
    </source>
</evidence>
<proteinExistence type="predicted"/>
<keyword evidence="8" id="KW-1185">Reference proteome</keyword>
<dbReference type="EMBL" id="JARQZJ010000121">
    <property type="protein sequence ID" value="KAK9888941.1"/>
    <property type="molecule type" value="Genomic_DNA"/>
</dbReference>
<feature type="domain" description="Ig-like" evidence="6">
    <location>
        <begin position="31"/>
        <end position="112"/>
    </location>
</feature>
<comment type="subcellular location">
    <subcellularLocation>
        <location evidence="1">Membrane</location>
        <topology evidence="1">Single-pass type I membrane protein</topology>
    </subcellularLocation>
</comment>
<keyword evidence="2" id="KW-0472">Membrane</keyword>
<protein>
    <recommendedName>
        <fullName evidence="6">Ig-like domain-containing protein</fullName>
    </recommendedName>
</protein>
<evidence type="ECO:0000256" key="2">
    <source>
        <dbReference type="ARBA" id="ARBA00023136"/>
    </source>
</evidence>
<keyword evidence="3" id="KW-1015">Disulfide bond</keyword>
<evidence type="ECO:0000313" key="8">
    <source>
        <dbReference type="Proteomes" id="UP001431783"/>
    </source>
</evidence>
<comment type="caution">
    <text evidence="7">The sequence shown here is derived from an EMBL/GenBank/DDBJ whole genome shotgun (WGS) entry which is preliminary data.</text>
</comment>
<dbReference type="AlphaFoldDB" id="A0AAW1UZX4"/>
<dbReference type="GO" id="GO:0098609">
    <property type="term" value="P:cell-cell adhesion"/>
    <property type="evidence" value="ECO:0007669"/>
    <property type="project" value="TreeGrafter"/>
</dbReference>
<dbReference type="InterPro" id="IPR003598">
    <property type="entry name" value="Ig_sub2"/>
</dbReference>
<dbReference type="InterPro" id="IPR013098">
    <property type="entry name" value="Ig_I-set"/>
</dbReference>
<feature type="domain" description="Ig-like" evidence="6">
    <location>
        <begin position="338"/>
        <end position="431"/>
    </location>
</feature>
<dbReference type="GO" id="GO:0005911">
    <property type="term" value="C:cell-cell junction"/>
    <property type="evidence" value="ECO:0007669"/>
    <property type="project" value="TreeGrafter"/>
</dbReference>
<dbReference type="InterPro" id="IPR051275">
    <property type="entry name" value="Cell_adhesion_signaling"/>
</dbReference>
<name>A0AAW1UZX4_9CUCU</name>
<gene>
    <name evidence="7" type="ORF">WA026_001160</name>
</gene>
<keyword evidence="4" id="KW-0325">Glycoprotein</keyword>
<dbReference type="InterPro" id="IPR003599">
    <property type="entry name" value="Ig_sub"/>
</dbReference>
<dbReference type="InterPro" id="IPR036179">
    <property type="entry name" value="Ig-like_dom_sf"/>
</dbReference>
<dbReference type="InterPro" id="IPR013783">
    <property type="entry name" value="Ig-like_fold"/>
</dbReference>
<accession>A0AAW1UZX4</accession>
<dbReference type="Pfam" id="PF07679">
    <property type="entry name" value="I-set"/>
    <property type="match status" value="1"/>
</dbReference>
<organism evidence="7 8">
    <name type="scientific">Henosepilachna vigintioctopunctata</name>
    <dbReference type="NCBI Taxonomy" id="420089"/>
    <lineage>
        <taxon>Eukaryota</taxon>
        <taxon>Metazoa</taxon>
        <taxon>Ecdysozoa</taxon>
        <taxon>Arthropoda</taxon>
        <taxon>Hexapoda</taxon>
        <taxon>Insecta</taxon>
        <taxon>Pterygota</taxon>
        <taxon>Neoptera</taxon>
        <taxon>Endopterygota</taxon>
        <taxon>Coleoptera</taxon>
        <taxon>Polyphaga</taxon>
        <taxon>Cucujiformia</taxon>
        <taxon>Coccinelloidea</taxon>
        <taxon>Coccinellidae</taxon>
        <taxon>Epilachninae</taxon>
        <taxon>Epilachnini</taxon>
        <taxon>Henosepilachna</taxon>
    </lineage>
</organism>
<sequence length="446" mass="51188">MPIDLYEEHQHLTPCATVFSFQEIASVIAQPAIRRAEYSSDEVGGTISLECNVEKRAEVQVTLYWTNPRGIKNETDGLQATLFIENITSADQGDYICNARDRQGHQSKASIYYRIYGKNEHFINLISEESKTSSDQIEAGTPEVLWEVNMDAHPAPTITWINNKNQIITDTKGKKYQIYMSATKLTLTIKNITLFDYGKYILKAQNNRNDEKILEFFLNVTGKPYVRMDTNQNYQLHNELVFVSCNVKANPAAEISWNFKPCLDDSCDYEKLNILATSTHLGGLDFSYEIKVTFNKSGIIKCSADNSMGHGDIMKPIYVCDITNCFGIVVLNEDVSYEEMDENKTIIRVAEGESLSLSCRAQLQNSQHEIRWSYSSDIINPSEKYRIQKNYSEFSNNTDLTINEVSYRDNGFYECKIYDNTDNNSMEKLIKKNMFKSLFRNQFQRV</sequence>
<dbReference type="PROSITE" id="PS50835">
    <property type="entry name" value="IG_LIKE"/>
    <property type="match status" value="2"/>
</dbReference>
<dbReference type="GO" id="GO:0005886">
    <property type="term" value="C:plasma membrane"/>
    <property type="evidence" value="ECO:0007669"/>
    <property type="project" value="TreeGrafter"/>
</dbReference>
<evidence type="ECO:0000259" key="6">
    <source>
        <dbReference type="PROSITE" id="PS50835"/>
    </source>
</evidence>
<dbReference type="PANTHER" id="PTHR11640">
    <property type="entry name" value="NEPHRIN"/>
    <property type="match status" value="1"/>
</dbReference>
<evidence type="ECO:0000256" key="3">
    <source>
        <dbReference type="ARBA" id="ARBA00023157"/>
    </source>
</evidence>
<dbReference type="CDD" id="cd00096">
    <property type="entry name" value="Ig"/>
    <property type="match status" value="1"/>
</dbReference>
<dbReference type="SUPFAM" id="SSF48726">
    <property type="entry name" value="Immunoglobulin"/>
    <property type="match status" value="3"/>
</dbReference>
<dbReference type="SMART" id="SM00408">
    <property type="entry name" value="IGc2"/>
    <property type="match status" value="3"/>
</dbReference>
<dbReference type="SMART" id="SM00409">
    <property type="entry name" value="IG"/>
    <property type="match status" value="3"/>
</dbReference>
<dbReference type="Gene3D" id="2.60.40.10">
    <property type="entry name" value="Immunoglobulins"/>
    <property type="match status" value="4"/>
</dbReference>
<dbReference type="Pfam" id="PF13927">
    <property type="entry name" value="Ig_3"/>
    <property type="match status" value="2"/>
</dbReference>